<feature type="transmembrane region" description="Helical" evidence="1">
    <location>
        <begin position="7"/>
        <end position="26"/>
    </location>
</feature>
<protein>
    <submittedName>
        <fullName evidence="2">Uncharacterized protein</fullName>
    </submittedName>
</protein>
<organism evidence="2">
    <name type="scientific">Shewanella algae</name>
    <dbReference type="NCBI Taxonomy" id="38313"/>
    <lineage>
        <taxon>Bacteria</taxon>
        <taxon>Pseudomonadati</taxon>
        <taxon>Pseudomonadota</taxon>
        <taxon>Gammaproteobacteria</taxon>
        <taxon>Alteromonadales</taxon>
        <taxon>Shewanellaceae</taxon>
        <taxon>Shewanella</taxon>
    </lineage>
</organism>
<proteinExistence type="predicted"/>
<name>A0A7T8EDQ9_9GAMM</name>
<sequence>MEEKYKIHAFYILSILLSIIVMLLTVKWADIPGLKDYISFALTVFSLGLAIIAIIYSMYSNSSLASSLNLLESSSHKLSSTSATLANSTERLSDTVTSIPQAIQKVESRVSETHDIVKKLELSSPPITSTGKVSNELSESFIDDFIKALSYNGLMTLYLMNFSYRNRVTVVFSEDVLGVMEVDEEYNFASYIVMKAMGLYKVKEKGGYFAVDFHPYINNVIDNVVIDKIEELFAEEDEVIEEVKESFYKFKSYLESEFGVRAA</sequence>
<dbReference type="RefSeq" id="WP_101059990.1">
    <property type="nucleotide sequence ID" value="NZ_CP032664.1"/>
</dbReference>
<evidence type="ECO:0000313" key="2">
    <source>
        <dbReference type="EMBL" id="QQO84481.1"/>
    </source>
</evidence>
<feature type="transmembrane region" description="Helical" evidence="1">
    <location>
        <begin position="38"/>
        <end position="59"/>
    </location>
</feature>
<keyword evidence="1" id="KW-1133">Transmembrane helix</keyword>
<evidence type="ECO:0000256" key="1">
    <source>
        <dbReference type="SAM" id="Phobius"/>
    </source>
</evidence>
<keyword evidence="1" id="KW-0472">Membrane</keyword>
<reference evidence="2" key="1">
    <citation type="submission" date="2018-09" db="EMBL/GenBank/DDBJ databases">
        <title>Genome sequencing and analysis.</title>
        <authorList>
            <person name="Huang Y.-T."/>
        </authorList>
    </citation>
    <scope>NUCLEOTIDE SEQUENCE</scope>
    <source>
        <strain evidence="2">HIDE</strain>
    </source>
</reference>
<dbReference type="EMBL" id="CP032664">
    <property type="protein sequence ID" value="QQO84481.1"/>
    <property type="molecule type" value="Genomic_DNA"/>
</dbReference>
<gene>
    <name evidence="2" type="ORF">D7032_15295</name>
</gene>
<accession>A0A7T8EDQ9</accession>
<keyword evidence="1" id="KW-0812">Transmembrane</keyword>
<dbReference type="AlphaFoldDB" id="A0A7T8EDQ9"/>